<feature type="compositionally biased region" description="Polar residues" evidence="1">
    <location>
        <begin position="45"/>
        <end position="64"/>
    </location>
</feature>
<reference evidence="2" key="2">
    <citation type="submission" date="2015-03" db="EMBL/GenBank/DDBJ databases">
        <authorList>
            <person name="Chow C.-E.T."/>
            <person name="Winget D.M."/>
            <person name="White R.A.III."/>
            <person name="Hallam S.J."/>
            <person name="Suttle C.A."/>
        </authorList>
    </citation>
    <scope>NUCLEOTIDE SEQUENCE</scope>
    <source>
        <strain evidence="2">Oxic1_6</strain>
    </source>
</reference>
<sequence>MYEPLKGEMVRVSHIHQNAPMSANRWKWPSHRMMARPPRAKRALSASTSASDFRSPSGLFSASR</sequence>
<reference evidence="2" key="1">
    <citation type="journal article" date="2015" name="Front. Microbiol.">
        <title>Combining genomic sequencing methods to explore viral diversity and reveal potential virus-host interactions.</title>
        <authorList>
            <person name="Chow C.E."/>
            <person name="Winget D.M."/>
            <person name="White R.A.III."/>
            <person name="Hallam S.J."/>
            <person name="Suttle C.A."/>
        </authorList>
    </citation>
    <scope>NUCLEOTIDE SEQUENCE</scope>
    <source>
        <strain evidence="2">Oxic1_6</strain>
    </source>
</reference>
<evidence type="ECO:0000313" key="2">
    <source>
        <dbReference type="EMBL" id="AKH48033.1"/>
    </source>
</evidence>
<name>A0A0F7L8X1_9VIRU</name>
<evidence type="ECO:0000256" key="1">
    <source>
        <dbReference type="SAM" id="MobiDB-lite"/>
    </source>
</evidence>
<organism evidence="2">
    <name type="scientific">uncultured marine virus</name>
    <dbReference type="NCBI Taxonomy" id="186617"/>
    <lineage>
        <taxon>Viruses</taxon>
        <taxon>environmental samples</taxon>
    </lineage>
</organism>
<feature type="region of interest" description="Disordered" evidence="1">
    <location>
        <begin position="35"/>
        <end position="64"/>
    </location>
</feature>
<proteinExistence type="predicted"/>
<protein>
    <submittedName>
        <fullName evidence="2">Uncharacterized protein</fullName>
    </submittedName>
</protein>
<accession>A0A0F7L8X1</accession>
<dbReference type="EMBL" id="KR029601">
    <property type="protein sequence ID" value="AKH48033.1"/>
    <property type="molecule type" value="Genomic_DNA"/>
</dbReference>